<protein>
    <submittedName>
        <fullName evidence="2">Uncharacterized protein</fullName>
    </submittedName>
</protein>
<evidence type="ECO:0000313" key="2">
    <source>
        <dbReference type="EMBL" id="CAD6217656.1"/>
    </source>
</evidence>
<organism evidence="2 3">
    <name type="scientific">Miscanthus lutarioriparius</name>
    <dbReference type="NCBI Taxonomy" id="422564"/>
    <lineage>
        <taxon>Eukaryota</taxon>
        <taxon>Viridiplantae</taxon>
        <taxon>Streptophyta</taxon>
        <taxon>Embryophyta</taxon>
        <taxon>Tracheophyta</taxon>
        <taxon>Spermatophyta</taxon>
        <taxon>Magnoliopsida</taxon>
        <taxon>Liliopsida</taxon>
        <taxon>Poales</taxon>
        <taxon>Poaceae</taxon>
        <taxon>PACMAD clade</taxon>
        <taxon>Panicoideae</taxon>
        <taxon>Andropogonodae</taxon>
        <taxon>Andropogoneae</taxon>
        <taxon>Saccharinae</taxon>
        <taxon>Miscanthus</taxon>
    </lineage>
</organism>
<dbReference type="EMBL" id="CAJGYO010000003">
    <property type="protein sequence ID" value="CAD6217656.1"/>
    <property type="molecule type" value="Genomic_DNA"/>
</dbReference>
<sequence length="377" mass="40004">MSWRFEVPLYYCSIATWFVDKAAAATAALLLKGDKSPPAAGFGIGSGFALAISLLSEEGLGPAGWALRTHWRAASPLRRTRAVRLSPPGISTNTWWVFLFISKRQRPGPSPGLLLSGGGARAPAVRLAAVKAPARAWLAAAAKSARARPAAVEPARARPEVAPDRRRRSSHVPDQRPRPPWRGGEGRGHDVSGHPGACWGLGHGRSYQKVQGSQRERERSVRDLRQGALIVPGGHCSSGAATSGGSVVPNIERGSATPARATGTLTGDGRGSARRQHLRDGASTLRHGGQAVEPARQRHGADAGAAERTVALGFGQGRCEVRCRRHLRRGVHSLRCGPAAARRRRVGQAWAQARDPARLLEGAGGGWQKLRVTAEEG</sequence>
<accession>A0A811N7J2</accession>
<reference evidence="2" key="1">
    <citation type="submission" date="2020-10" db="EMBL/GenBank/DDBJ databases">
        <authorList>
            <person name="Han B."/>
            <person name="Lu T."/>
            <person name="Zhao Q."/>
            <person name="Huang X."/>
            <person name="Zhao Y."/>
        </authorList>
    </citation>
    <scope>NUCLEOTIDE SEQUENCE</scope>
</reference>
<evidence type="ECO:0000256" key="1">
    <source>
        <dbReference type="SAM" id="MobiDB-lite"/>
    </source>
</evidence>
<feature type="region of interest" description="Disordered" evidence="1">
    <location>
        <begin position="253"/>
        <end position="304"/>
    </location>
</feature>
<feature type="compositionally biased region" description="Basic and acidic residues" evidence="1">
    <location>
        <begin position="155"/>
        <end position="164"/>
    </location>
</feature>
<comment type="caution">
    <text evidence="2">The sequence shown here is derived from an EMBL/GenBank/DDBJ whole genome shotgun (WGS) entry which is preliminary data.</text>
</comment>
<gene>
    <name evidence="2" type="ORF">NCGR_LOCUS11630</name>
</gene>
<proteinExistence type="predicted"/>
<feature type="region of interest" description="Disordered" evidence="1">
    <location>
        <begin position="148"/>
        <end position="221"/>
    </location>
</feature>
<keyword evidence="3" id="KW-1185">Reference proteome</keyword>
<name>A0A811N7J2_9POAL</name>
<evidence type="ECO:0000313" key="3">
    <source>
        <dbReference type="Proteomes" id="UP000604825"/>
    </source>
</evidence>
<dbReference type="AlphaFoldDB" id="A0A811N7J2"/>
<dbReference type="Proteomes" id="UP000604825">
    <property type="component" value="Unassembled WGS sequence"/>
</dbReference>